<dbReference type="Proteomes" id="UP000321577">
    <property type="component" value="Unassembled WGS sequence"/>
</dbReference>
<dbReference type="OrthoDB" id="9802264at2"/>
<keyword evidence="3" id="KW-0547">Nucleotide-binding</keyword>
<dbReference type="InterPro" id="IPR003439">
    <property type="entry name" value="ABC_transporter-like_ATP-bd"/>
</dbReference>
<dbReference type="RefSeq" id="WP_146850263.1">
    <property type="nucleotide sequence ID" value="NZ_BKAG01000011.1"/>
</dbReference>
<dbReference type="PANTHER" id="PTHR43166">
    <property type="entry name" value="AMINO ACID IMPORT ATP-BINDING PROTEIN"/>
    <property type="match status" value="1"/>
</dbReference>
<comment type="caution">
    <text evidence="6">The sequence shown here is derived from an EMBL/GenBank/DDBJ whole genome shotgun (WGS) entry which is preliminary data.</text>
</comment>
<dbReference type="PANTHER" id="PTHR43166:SF4">
    <property type="entry name" value="PHOSPHONATES IMPORT ATP-BINDING PROTEIN PHNC"/>
    <property type="match status" value="1"/>
</dbReference>
<dbReference type="GO" id="GO:0016887">
    <property type="term" value="F:ATP hydrolysis activity"/>
    <property type="evidence" value="ECO:0007669"/>
    <property type="project" value="InterPro"/>
</dbReference>
<dbReference type="InterPro" id="IPR017871">
    <property type="entry name" value="ABC_transporter-like_CS"/>
</dbReference>
<evidence type="ECO:0000259" key="5">
    <source>
        <dbReference type="PROSITE" id="PS50893"/>
    </source>
</evidence>
<dbReference type="GO" id="GO:0005524">
    <property type="term" value="F:ATP binding"/>
    <property type="evidence" value="ECO:0007669"/>
    <property type="project" value="UniProtKB-KW"/>
</dbReference>
<evidence type="ECO:0000256" key="2">
    <source>
        <dbReference type="ARBA" id="ARBA00022448"/>
    </source>
</evidence>
<evidence type="ECO:0000256" key="3">
    <source>
        <dbReference type="ARBA" id="ARBA00022741"/>
    </source>
</evidence>
<comment type="similarity">
    <text evidence="1">Belongs to the ABC transporter superfamily.</text>
</comment>
<keyword evidence="2" id="KW-0813">Transport</keyword>
<gene>
    <name evidence="6" type="ORF">BGE01nite_19620</name>
</gene>
<dbReference type="SUPFAM" id="SSF52540">
    <property type="entry name" value="P-loop containing nucleoside triphosphate hydrolases"/>
    <property type="match status" value="1"/>
</dbReference>
<dbReference type="PROSITE" id="PS00211">
    <property type="entry name" value="ABC_TRANSPORTER_1"/>
    <property type="match status" value="1"/>
</dbReference>
<dbReference type="EMBL" id="BKAG01000011">
    <property type="protein sequence ID" value="GEP42671.1"/>
    <property type="molecule type" value="Genomic_DNA"/>
</dbReference>
<dbReference type="Gene3D" id="3.40.50.300">
    <property type="entry name" value="P-loop containing nucleotide triphosphate hydrolases"/>
    <property type="match status" value="1"/>
</dbReference>
<protein>
    <submittedName>
        <fullName evidence="6">Amino acid ABC transporter ATP-binding protein</fullName>
    </submittedName>
</protein>
<evidence type="ECO:0000313" key="7">
    <source>
        <dbReference type="Proteomes" id="UP000321577"/>
    </source>
</evidence>
<dbReference type="AlphaFoldDB" id="A0A512M8H8"/>
<dbReference type="SMART" id="SM00382">
    <property type="entry name" value="AAA"/>
    <property type="match status" value="1"/>
</dbReference>
<evidence type="ECO:0000256" key="1">
    <source>
        <dbReference type="ARBA" id="ARBA00005417"/>
    </source>
</evidence>
<feature type="domain" description="ABC transporter" evidence="5">
    <location>
        <begin position="3"/>
        <end position="238"/>
    </location>
</feature>
<sequence>MRLETRQVTKRYGKFMALNEASFQTTTEARVVALLGPSGGGKSTLLRVLGGLLLPESGEVLVNGEPLPHDPDAALVALRRNGFVFQGYNLFPHLSALQNIVLPLQEVHGLKTAEAQARAVELLTRLGLAEHQHKRPAELSGGQQQRAAIARALAPRPALLLLDEPTSALDPVMTGEVLDVIRELAEGGQKIVLATHEISFAKKVADWVVFLAQGKVVESCPAEQFFAQPTSPLAREYLEGLSRYR</sequence>
<dbReference type="PROSITE" id="PS50893">
    <property type="entry name" value="ABC_TRANSPORTER_2"/>
    <property type="match status" value="1"/>
</dbReference>
<dbReference type="Pfam" id="PF00005">
    <property type="entry name" value="ABC_tran"/>
    <property type="match status" value="1"/>
</dbReference>
<organism evidence="6 7">
    <name type="scientific">Brevifollis gellanilyticus</name>
    <dbReference type="NCBI Taxonomy" id="748831"/>
    <lineage>
        <taxon>Bacteria</taxon>
        <taxon>Pseudomonadati</taxon>
        <taxon>Verrucomicrobiota</taxon>
        <taxon>Verrucomicrobiia</taxon>
        <taxon>Verrucomicrobiales</taxon>
        <taxon>Verrucomicrobiaceae</taxon>
    </lineage>
</organism>
<evidence type="ECO:0000256" key="4">
    <source>
        <dbReference type="ARBA" id="ARBA00022840"/>
    </source>
</evidence>
<reference evidence="6 7" key="1">
    <citation type="submission" date="2019-07" db="EMBL/GenBank/DDBJ databases">
        <title>Whole genome shotgun sequence of Brevifollis gellanilyticus NBRC 108608.</title>
        <authorList>
            <person name="Hosoyama A."/>
            <person name="Uohara A."/>
            <person name="Ohji S."/>
            <person name="Ichikawa N."/>
        </authorList>
    </citation>
    <scope>NUCLEOTIDE SEQUENCE [LARGE SCALE GENOMIC DNA]</scope>
    <source>
        <strain evidence="6 7">NBRC 108608</strain>
    </source>
</reference>
<dbReference type="InterPro" id="IPR027417">
    <property type="entry name" value="P-loop_NTPase"/>
</dbReference>
<accession>A0A512M8H8</accession>
<keyword evidence="4 6" id="KW-0067">ATP-binding</keyword>
<name>A0A512M8H8_9BACT</name>
<evidence type="ECO:0000313" key="6">
    <source>
        <dbReference type="EMBL" id="GEP42671.1"/>
    </source>
</evidence>
<keyword evidence="7" id="KW-1185">Reference proteome</keyword>
<dbReference type="InterPro" id="IPR050086">
    <property type="entry name" value="MetN_ABC_transporter-like"/>
</dbReference>
<proteinExistence type="inferred from homology"/>
<dbReference type="InterPro" id="IPR003593">
    <property type="entry name" value="AAA+_ATPase"/>
</dbReference>